<dbReference type="SUPFAM" id="SSF55874">
    <property type="entry name" value="ATPase domain of HSP90 chaperone/DNA topoisomerase II/histidine kinase"/>
    <property type="match status" value="1"/>
</dbReference>
<name>A0ABT9XJQ1_9BACL</name>
<evidence type="ECO:0000256" key="1">
    <source>
        <dbReference type="ARBA" id="ARBA00000085"/>
    </source>
</evidence>
<reference evidence="12 13" key="1">
    <citation type="submission" date="2023-07" db="EMBL/GenBank/DDBJ databases">
        <title>Genomic Encyclopedia of Type Strains, Phase IV (KMG-IV): sequencing the most valuable type-strain genomes for metagenomic binning, comparative biology and taxonomic classification.</title>
        <authorList>
            <person name="Goeker M."/>
        </authorList>
    </citation>
    <scope>NUCLEOTIDE SEQUENCE [LARGE SCALE GENOMIC DNA]</scope>
    <source>
        <strain evidence="12 13">DSM 4006</strain>
    </source>
</reference>
<proteinExistence type="predicted"/>
<organism evidence="12 13">
    <name type="scientific">Alicyclobacillus cycloheptanicus</name>
    <dbReference type="NCBI Taxonomy" id="1457"/>
    <lineage>
        <taxon>Bacteria</taxon>
        <taxon>Bacillati</taxon>
        <taxon>Bacillota</taxon>
        <taxon>Bacilli</taxon>
        <taxon>Bacillales</taxon>
        <taxon>Alicyclobacillaceae</taxon>
        <taxon>Alicyclobacillus</taxon>
    </lineage>
</organism>
<dbReference type="Gene3D" id="3.30.565.10">
    <property type="entry name" value="Histidine kinase-like ATPase, C-terminal domain"/>
    <property type="match status" value="1"/>
</dbReference>
<dbReference type="Pfam" id="PF02518">
    <property type="entry name" value="HATPase_c"/>
    <property type="match status" value="1"/>
</dbReference>
<dbReference type="GO" id="GO:0016301">
    <property type="term" value="F:kinase activity"/>
    <property type="evidence" value="ECO:0007669"/>
    <property type="project" value="UniProtKB-KW"/>
</dbReference>
<evidence type="ECO:0000256" key="3">
    <source>
        <dbReference type="ARBA" id="ARBA00022679"/>
    </source>
</evidence>
<feature type="region of interest" description="Disordered" evidence="9">
    <location>
        <begin position="287"/>
        <end position="312"/>
    </location>
</feature>
<keyword evidence="5 12" id="KW-0418">Kinase</keyword>
<evidence type="ECO:0000256" key="2">
    <source>
        <dbReference type="ARBA" id="ARBA00012438"/>
    </source>
</evidence>
<dbReference type="PROSITE" id="PS50894">
    <property type="entry name" value="HPT"/>
    <property type="match status" value="1"/>
</dbReference>
<dbReference type="PANTHER" id="PTHR43395:SF10">
    <property type="entry name" value="CHEMOTAXIS PROTEIN CHEA"/>
    <property type="match status" value="1"/>
</dbReference>
<feature type="domain" description="HPt" evidence="11">
    <location>
        <begin position="1"/>
        <end position="90"/>
    </location>
</feature>
<keyword evidence="6" id="KW-0067">ATP-binding</keyword>
<keyword evidence="3" id="KW-0808">Transferase</keyword>
<gene>
    <name evidence="12" type="ORF">J2S03_002405</name>
</gene>
<dbReference type="InterPro" id="IPR036641">
    <property type="entry name" value="HPT_dom_sf"/>
</dbReference>
<feature type="domain" description="Histidine kinase" evidence="10">
    <location>
        <begin position="45"/>
        <end position="286"/>
    </location>
</feature>
<dbReference type="EC" id="2.7.13.3" evidence="2"/>
<dbReference type="InterPro" id="IPR008207">
    <property type="entry name" value="Sig_transdc_His_kin_Hpt_dom"/>
</dbReference>
<comment type="caution">
    <text evidence="12">The sequence shown here is derived from an EMBL/GenBank/DDBJ whole genome shotgun (WGS) entry which is preliminary data.</text>
</comment>
<evidence type="ECO:0000256" key="9">
    <source>
        <dbReference type="SAM" id="MobiDB-lite"/>
    </source>
</evidence>
<dbReference type="InterPro" id="IPR036890">
    <property type="entry name" value="HATPase_C_sf"/>
</dbReference>
<evidence type="ECO:0000256" key="4">
    <source>
        <dbReference type="ARBA" id="ARBA00022741"/>
    </source>
</evidence>
<accession>A0ABT9XJQ1</accession>
<evidence type="ECO:0000313" key="12">
    <source>
        <dbReference type="EMBL" id="MDQ0190538.1"/>
    </source>
</evidence>
<evidence type="ECO:0000256" key="5">
    <source>
        <dbReference type="ARBA" id="ARBA00022777"/>
    </source>
</evidence>
<dbReference type="SMART" id="SM00387">
    <property type="entry name" value="HATPase_c"/>
    <property type="match status" value="1"/>
</dbReference>
<feature type="compositionally biased region" description="Basic and acidic residues" evidence="9">
    <location>
        <begin position="290"/>
        <end position="312"/>
    </location>
</feature>
<keyword evidence="4" id="KW-0547">Nucleotide-binding</keyword>
<evidence type="ECO:0000313" key="13">
    <source>
        <dbReference type="Proteomes" id="UP001232973"/>
    </source>
</evidence>
<protein>
    <recommendedName>
        <fullName evidence="2">histidine kinase</fullName>
        <ecNumber evidence="2">2.7.13.3</ecNumber>
    </recommendedName>
</protein>
<feature type="modified residue" description="Phosphohistidine" evidence="8">
    <location>
        <position position="29"/>
    </location>
</feature>
<evidence type="ECO:0000256" key="8">
    <source>
        <dbReference type="PROSITE-ProRule" id="PRU00110"/>
    </source>
</evidence>
<dbReference type="Proteomes" id="UP001232973">
    <property type="component" value="Unassembled WGS sequence"/>
</dbReference>
<sequence>MDVMEHELQTWRSSAATDIRVEAALRAAHTLKGNAAALELTALANLAHHIETALLAVQAGHRAPHGAWWMEMGEQVAALRALVAALCDAGPETAAVSGEEAVPLAAWLTPICQQFAKTAANTLGKPVEIEVRGEDVSLPAAWMASLSAAIVQLLRNAVVHGIEPPAERRRRGKPEKGRVAVEVSVRGGCVVIDVSDDGRGIDAQRVAEQAVRLGAAADADGASTEDVFDLLFRPGLSTAGQVTEWAGRGVGLDVVQSWAASVGGRVRVLHSGAQGTAFRLCIPTAQPAKPVEDGRPADGCEEDARKENGRSR</sequence>
<comment type="catalytic activity">
    <reaction evidence="1">
        <text>ATP + protein L-histidine = ADP + protein N-phospho-L-histidine.</text>
        <dbReference type="EC" id="2.7.13.3"/>
    </reaction>
</comment>
<dbReference type="PANTHER" id="PTHR43395">
    <property type="entry name" value="SENSOR HISTIDINE KINASE CHEA"/>
    <property type="match status" value="1"/>
</dbReference>
<dbReference type="PROSITE" id="PS50109">
    <property type="entry name" value="HIS_KIN"/>
    <property type="match status" value="1"/>
</dbReference>
<keyword evidence="8" id="KW-0597">Phosphoprotein</keyword>
<keyword evidence="7" id="KW-0902">Two-component regulatory system</keyword>
<dbReference type="InterPro" id="IPR051315">
    <property type="entry name" value="Bact_Chemotaxis_CheA"/>
</dbReference>
<dbReference type="InterPro" id="IPR005467">
    <property type="entry name" value="His_kinase_dom"/>
</dbReference>
<dbReference type="EMBL" id="JAUSTP010000020">
    <property type="protein sequence ID" value="MDQ0190538.1"/>
    <property type="molecule type" value="Genomic_DNA"/>
</dbReference>
<evidence type="ECO:0000259" key="11">
    <source>
        <dbReference type="PROSITE" id="PS50894"/>
    </source>
</evidence>
<dbReference type="InterPro" id="IPR003594">
    <property type="entry name" value="HATPase_dom"/>
</dbReference>
<evidence type="ECO:0000256" key="6">
    <source>
        <dbReference type="ARBA" id="ARBA00022840"/>
    </source>
</evidence>
<dbReference type="InterPro" id="IPR004358">
    <property type="entry name" value="Sig_transdc_His_kin-like_C"/>
</dbReference>
<dbReference type="Pfam" id="PF01627">
    <property type="entry name" value="Hpt"/>
    <property type="match status" value="1"/>
</dbReference>
<evidence type="ECO:0000259" key="10">
    <source>
        <dbReference type="PROSITE" id="PS50109"/>
    </source>
</evidence>
<evidence type="ECO:0000256" key="7">
    <source>
        <dbReference type="ARBA" id="ARBA00023012"/>
    </source>
</evidence>
<dbReference type="SUPFAM" id="SSF47226">
    <property type="entry name" value="Histidine-containing phosphotransfer domain, HPT domain"/>
    <property type="match status" value="1"/>
</dbReference>
<keyword evidence="13" id="KW-1185">Reference proteome</keyword>
<dbReference type="Gene3D" id="1.20.120.160">
    <property type="entry name" value="HPT domain"/>
    <property type="match status" value="1"/>
</dbReference>
<dbReference type="PRINTS" id="PR00344">
    <property type="entry name" value="BCTRLSENSOR"/>
</dbReference>